<name>A0A5C6CKM8_9BACT</name>
<dbReference type="InterPro" id="IPR011429">
    <property type="entry name" value="Cyt_c_Planctomycete-type"/>
</dbReference>
<feature type="domain" description="DUF1588" evidence="3">
    <location>
        <begin position="601"/>
        <end position="697"/>
    </location>
</feature>
<reference evidence="8 9" key="1">
    <citation type="submission" date="2019-02" db="EMBL/GenBank/DDBJ databases">
        <title>Deep-cultivation of Planctomycetes and their phenomic and genomic characterization uncovers novel biology.</title>
        <authorList>
            <person name="Wiegand S."/>
            <person name="Jogler M."/>
            <person name="Boedeker C."/>
            <person name="Pinto D."/>
            <person name="Vollmers J."/>
            <person name="Rivas-Marin E."/>
            <person name="Kohn T."/>
            <person name="Peeters S.H."/>
            <person name="Heuer A."/>
            <person name="Rast P."/>
            <person name="Oberbeckmann S."/>
            <person name="Bunk B."/>
            <person name="Jeske O."/>
            <person name="Meyerdierks A."/>
            <person name="Storesund J.E."/>
            <person name="Kallscheuer N."/>
            <person name="Luecker S."/>
            <person name="Lage O.M."/>
            <person name="Pohl T."/>
            <person name="Merkel B.J."/>
            <person name="Hornburger P."/>
            <person name="Mueller R.-W."/>
            <person name="Bruemmer F."/>
            <person name="Labrenz M."/>
            <person name="Spormann A.M."/>
            <person name="Op Den Camp H."/>
            <person name="Overmann J."/>
            <person name="Amann R."/>
            <person name="Jetten M.S.M."/>
            <person name="Mascher T."/>
            <person name="Medema M.H."/>
            <person name="Devos D.P."/>
            <person name="Kaster A.-K."/>
            <person name="Ovreas L."/>
            <person name="Rohde M."/>
            <person name="Galperin M.Y."/>
            <person name="Jogler C."/>
        </authorList>
    </citation>
    <scope>NUCLEOTIDE SEQUENCE [LARGE SCALE GENOMIC DNA]</scope>
    <source>
        <strain evidence="8 9">Pla52o</strain>
    </source>
</reference>
<dbReference type="Pfam" id="PF16841">
    <property type="entry name" value="CBM60"/>
    <property type="match status" value="1"/>
</dbReference>
<dbReference type="InterPro" id="IPR031768">
    <property type="entry name" value="CBM60_xylan-bd"/>
</dbReference>
<dbReference type="EMBL" id="SJPT01000002">
    <property type="protein sequence ID" value="TWU25150.1"/>
    <property type="molecule type" value="Genomic_DNA"/>
</dbReference>
<keyword evidence="9" id="KW-1185">Reference proteome</keyword>
<sequence length="791" mass="88123">MISIVRNPMTAIDAAFHWGVTNSMTTNPVRRFLCWLALATLTIGVPTSATADQASHEATFRDALLPLLRTYCFDCHDSGTELSLVDDDSAAKMQMNRELWKRVIAQVQLGSMPPEDGETMDAAIRQRMVKLLDETANAVDCVQNPNAGKVVLRRLNRAEYRNTIKDLLEVDYEPARGFPGDDVGYGFDNIGDVLSLPPILLEKYLDAAEAISGQAIVTPLPPRIYELEVPATSLKGAEKLSRGNRVSMSSKATVSLELDVPFTGEYILTISASGDQGGDEPAKMQVDYGKVNRVIDVPATRSERYEVPFRLARGTRKIDITFINDFYIAGKVDRNLHLYHVHVFGTETEDATEVVSESDLPPIHKKILFTRPSKTVSPEHATAQVIAPLASRAFRRPATKNEVMRLTQLASQVRSDGASFEESIQVALQAILVSPHFLFKVEQHATPDPSGELPRINQYELATRISYFLWSSMPDDELLSMAHQGKLHDRRELLRKVGDMIVDPRSNQFIENFAGQWLQLRNLETVDPDASEFPAFNDEIRQAMRRETLTFVAAVMRENLPVTSLLDADFTYLNEELAAFYGVAGVTGSEYRKVSLAGTPRGGLLTHASVLTVTSNPTRTSPVKRGKWILDNLLNTPPPPAPPNVPELDKGKLSGTLREQMEQHRSNPACAACHNMMDPLGFALENFDAIGRWRTKDGKDTIDASGKLPDGTQFNGADDLRRVLSKERSEQFVRCLAEKMLIYATGRGTEYYDRCAIDAIMAEMKERDNRFAYLISAIIQSEPFQRQGSRE</sequence>
<dbReference type="Gene3D" id="2.60.60.40">
    <property type="match status" value="1"/>
</dbReference>
<dbReference type="InterPro" id="IPR013039">
    <property type="entry name" value="DUF1588"/>
</dbReference>
<feature type="domain" description="Cytochrome C Planctomycete-type" evidence="5">
    <location>
        <begin position="72"/>
        <end position="116"/>
    </location>
</feature>
<evidence type="ECO:0000313" key="8">
    <source>
        <dbReference type="EMBL" id="TWU25150.1"/>
    </source>
</evidence>
<dbReference type="AlphaFoldDB" id="A0A5C6CKM8"/>
<organism evidence="8 9">
    <name type="scientific">Novipirellula galeiformis</name>
    <dbReference type="NCBI Taxonomy" id="2528004"/>
    <lineage>
        <taxon>Bacteria</taxon>
        <taxon>Pseudomonadati</taxon>
        <taxon>Planctomycetota</taxon>
        <taxon>Planctomycetia</taxon>
        <taxon>Pirellulales</taxon>
        <taxon>Pirellulaceae</taxon>
        <taxon>Novipirellula</taxon>
    </lineage>
</organism>
<dbReference type="RefSeq" id="WP_231612144.1">
    <property type="nucleotide sequence ID" value="NZ_SJPT01000002.1"/>
</dbReference>
<proteinExistence type="predicted"/>
<feature type="domain" description="DUF1592" evidence="4">
    <location>
        <begin position="456"/>
        <end position="583"/>
    </location>
</feature>
<feature type="domain" description="DUF1587" evidence="2">
    <location>
        <begin position="153"/>
        <end position="216"/>
    </location>
</feature>
<evidence type="ECO:0000259" key="4">
    <source>
        <dbReference type="Pfam" id="PF07631"/>
    </source>
</evidence>
<evidence type="ECO:0000259" key="3">
    <source>
        <dbReference type="Pfam" id="PF07627"/>
    </source>
</evidence>
<dbReference type="InterPro" id="IPR013042">
    <property type="entry name" value="DUF1592"/>
</dbReference>
<dbReference type="InterPro" id="IPR011478">
    <property type="entry name" value="DUF1585"/>
</dbReference>
<evidence type="ECO:0000259" key="7">
    <source>
        <dbReference type="Pfam" id="PF16841"/>
    </source>
</evidence>
<dbReference type="InterPro" id="IPR013036">
    <property type="entry name" value="DUF1587"/>
</dbReference>
<evidence type="ECO:0000259" key="1">
    <source>
        <dbReference type="Pfam" id="PF07624"/>
    </source>
</evidence>
<dbReference type="InterPro" id="IPR013043">
    <property type="entry name" value="DUF1595"/>
</dbReference>
<evidence type="ECO:0000259" key="5">
    <source>
        <dbReference type="Pfam" id="PF07635"/>
    </source>
</evidence>
<feature type="domain" description="DUF1595" evidence="6">
    <location>
        <begin position="383"/>
        <end position="442"/>
    </location>
</feature>
<evidence type="ECO:0000259" key="6">
    <source>
        <dbReference type="Pfam" id="PF07637"/>
    </source>
</evidence>
<protein>
    <recommendedName>
        <fullName evidence="10">Planctomycete cytochrome C</fullName>
    </recommendedName>
</protein>
<evidence type="ECO:0000259" key="2">
    <source>
        <dbReference type="Pfam" id="PF07626"/>
    </source>
</evidence>
<feature type="domain" description="DUF1585" evidence="1">
    <location>
        <begin position="710"/>
        <end position="784"/>
    </location>
</feature>
<gene>
    <name evidence="8" type="ORF">Pla52o_14480</name>
</gene>
<dbReference type="Pfam" id="PF07626">
    <property type="entry name" value="PSD3"/>
    <property type="match status" value="1"/>
</dbReference>
<evidence type="ECO:0008006" key="10">
    <source>
        <dbReference type="Google" id="ProtNLM"/>
    </source>
</evidence>
<dbReference type="Pfam" id="PF07624">
    <property type="entry name" value="PSD2"/>
    <property type="match status" value="1"/>
</dbReference>
<feature type="domain" description="Carbohydrate binding module xylan-binding" evidence="7">
    <location>
        <begin position="268"/>
        <end position="352"/>
    </location>
</feature>
<dbReference type="Pfam" id="PF07627">
    <property type="entry name" value="PSCyt3"/>
    <property type="match status" value="1"/>
</dbReference>
<dbReference type="Pfam" id="PF07631">
    <property type="entry name" value="PSD4"/>
    <property type="match status" value="1"/>
</dbReference>
<dbReference type="Pfam" id="PF07637">
    <property type="entry name" value="PSD5"/>
    <property type="match status" value="1"/>
</dbReference>
<dbReference type="Pfam" id="PF07635">
    <property type="entry name" value="PSCyt1"/>
    <property type="match status" value="1"/>
</dbReference>
<dbReference type="Proteomes" id="UP000316304">
    <property type="component" value="Unassembled WGS sequence"/>
</dbReference>
<evidence type="ECO:0000313" key="9">
    <source>
        <dbReference type="Proteomes" id="UP000316304"/>
    </source>
</evidence>
<comment type="caution">
    <text evidence="8">The sequence shown here is derived from an EMBL/GenBank/DDBJ whole genome shotgun (WGS) entry which is preliminary data.</text>
</comment>
<accession>A0A5C6CKM8</accession>